<dbReference type="PROSITE" id="PS50994">
    <property type="entry name" value="INTEGRASE"/>
    <property type="match status" value="1"/>
</dbReference>
<gene>
    <name evidence="8" type="ORF">FSB_LOCUS49898</name>
</gene>
<feature type="compositionally biased region" description="Gly residues" evidence="4">
    <location>
        <begin position="1275"/>
        <end position="1286"/>
    </location>
</feature>
<evidence type="ECO:0000256" key="1">
    <source>
        <dbReference type="ARBA" id="ARBA00004123"/>
    </source>
</evidence>
<protein>
    <recommendedName>
        <fullName evidence="9">Homeobox domain-containing protein</fullName>
    </recommendedName>
</protein>
<keyword evidence="3" id="KW-0238">DNA-binding</keyword>
<evidence type="ECO:0000259" key="7">
    <source>
        <dbReference type="PROSITE" id="PS50994"/>
    </source>
</evidence>
<dbReference type="InterPro" id="IPR036397">
    <property type="entry name" value="RNaseH_sf"/>
</dbReference>
<dbReference type="SMART" id="SM00389">
    <property type="entry name" value="HOX"/>
    <property type="match status" value="1"/>
</dbReference>
<dbReference type="Pfam" id="PF14223">
    <property type="entry name" value="Retrotran_gag_2"/>
    <property type="match status" value="1"/>
</dbReference>
<evidence type="ECO:0000256" key="4">
    <source>
        <dbReference type="SAM" id="MobiDB-lite"/>
    </source>
</evidence>
<keyword evidence="2" id="KW-0064">Aspartyl protease</keyword>
<dbReference type="Pfam" id="PF00665">
    <property type="entry name" value="rve"/>
    <property type="match status" value="1"/>
</dbReference>
<organism evidence="8">
    <name type="scientific">Fagus sylvatica</name>
    <name type="common">Beechnut</name>
    <dbReference type="NCBI Taxonomy" id="28930"/>
    <lineage>
        <taxon>Eukaryota</taxon>
        <taxon>Viridiplantae</taxon>
        <taxon>Streptophyta</taxon>
        <taxon>Embryophyta</taxon>
        <taxon>Tracheophyta</taxon>
        <taxon>Spermatophyta</taxon>
        <taxon>Magnoliopsida</taxon>
        <taxon>eudicotyledons</taxon>
        <taxon>Gunneridae</taxon>
        <taxon>Pentapetalae</taxon>
        <taxon>rosids</taxon>
        <taxon>fabids</taxon>
        <taxon>Fagales</taxon>
        <taxon>Fagaceae</taxon>
        <taxon>Fagus</taxon>
    </lineage>
</organism>
<dbReference type="InterPro" id="IPR039325">
    <property type="entry name" value="NDX"/>
</dbReference>
<dbReference type="Pfam" id="PF25246">
    <property type="entry name" value="Nodulin_N"/>
    <property type="match status" value="1"/>
</dbReference>
<keyword evidence="5" id="KW-0732">Signal</keyword>
<dbReference type="Pfam" id="PF07727">
    <property type="entry name" value="RVT_2"/>
    <property type="match status" value="1"/>
</dbReference>
<dbReference type="InterPro" id="IPR057287">
    <property type="entry name" value="Ndx_N"/>
</dbReference>
<evidence type="ECO:0008006" key="9">
    <source>
        <dbReference type="Google" id="ProtNLM"/>
    </source>
</evidence>
<dbReference type="PANTHER" id="PTHR35743:SF1">
    <property type="entry name" value="NODULIN HOMEOBOX"/>
    <property type="match status" value="1"/>
</dbReference>
<proteinExistence type="predicted"/>
<dbReference type="InterPro" id="IPR054722">
    <property type="entry name" value="PolX-like_BBD"/>
</dbReference>
<feature type="domain" description="Integrase catalytic" evidence="7">
    <location>
        <begin position="1539"/>
        <end position="1709"/>
    </location>
</feature>
<reference evidence="8" key="1">
    <citation type="submission" date="2018-02" db="EMBL/GenBank/DDBJ databases">
        <authorList>
            <person name="Cohen D.B."/>
            <person name="Kent A.D."/>
        </authorList>
    </citation>
    <scope>NUCLEOTIDE SEQUENCE</scope>
</reference>
<dbReference type="InterPro" id="IPR056559">
    <property type="entry name" value="NDX_C"/>
</dbReference>
<dbReference type="InterPro" id="IPR025724">
    <property type="entry name" value="GAG-pre-integrase_dom"/>
</dbReference>
<feature type="compositionally biased region" description="Basic and acidic residues" evidence="4">
    <location>
        <begin position="718"/>
        <end position="737"/>
    </location>
</feature>
<keyword evidence="3" id="KW-0539">Nucleus</keyword>
<dbReference type="Pfam" id="PF25597">
    <property type="entry name" value="SH3_retrovirus"/>
    <property type="match status" value="1"/>
</dbReference>
<dbReference type="GO" id="GO:0004190">
    <property type="term" value="F:aspartic-type endopeptidase activity"/>
    <property type="evidence" value="ECO:0007669"/>
    <property type="project" value="UniProtKB-KW"/>
</dbReference>
<dbReference type="SUPFAM" id="SSF56672">
    <property type="entry name" value="DNA/RNA polymerases"/>
    <property type="match status" value="1"/>
</dbReference>
<feature type="region of interest" description="Disordered" evidence="4">
    <location>
        <begin position="1825"/>
        <end position="1851"/>
    </location>
</feature>
<dbReference type="EMBL" id="OIVN01005335">
    <property type="protein sequence ID" value="SPD22016.1"/>
    <property type="molecule type" value="Genomic_DNA"/>
</dbReference>
<dbReference type="Pfam" id="PF22936">
    <property type="entry name" value="Pol_BBD"/>
    <property type="match status" value="1"/>
</dbReference>
<dbReference type="CDD" id="cd00086">
    <property type="entry name" value="homeodomain"/>
    <property type="match status" value="1"/>
</dbReference>
<feature type="region of interest" description="Disordered" evidence="4">
    <location>
        <begin position="716"/>
        <end position="768"/>
    </location>
</feature>
<feature type="compositionally biased region" description="Pro residues" evidence="4">
    <location>
        <begin position="1825"/>
        <end position="1835"/>
    </location>
</feature>
<dbReference type="InterPro" id="IPR012337">
    <property type="entry name" value="RNaseH-like_sf"/>
</dbReference>
<feature type="DNA-binding region" description="Homeobox" evidence="3">
    <location>
        <begin position="653"/>
        <end position="719"/>
    </location>
</feature>
<dbReference type="InterPro" id="IPR001356">
    <property type="entry name" value="HD"/>
</dbReference>
<dbReference type="Pfam" id="PF24426">
    <property type="entry name" value="HTH_NDX"/>
    <property type="match status" value="1"/>
</dbReference>
<evidence type="ECO:0000313" key="8">
    <source>
        <dbReference type="EMBL" id="SPD22016.1"/>
    </source>
</evidence>
<dbReference type="GO" id="GO:0005634">
    <property type="term" value="C:nucleus"/>
    <property type="evidence" value="ECO:0007669"/>
    <property type="project" value="UniProtKB-SubCell"/>
</dbReference>
<accession>A0A2N9I7Q0</accession>
<feature type="domain" description="Homeobox" evidence="6">
    <location>
        <begin position="651"/>
        <end position="718"/>
    </location>
</feature>
<sequence length="2380" mass="264803">MIKIDMDKLAAFLPLHLLAVLVSSDRDEELFRYLLRGIRFLHSLCDLASRHAKMEQILLDDVKVSEQLLDLVFYLLIVLGGYRQENHNFGLIPLVHSALLASSLYLLTGCISSQWQDLVHVLLAHPKVDIFMDAAFGAVHTAIGFLEIQLSEQNTDFLTKLSLSAERIINFLCQQCEASLQFLQSLCQQKIFRERLLRNKELCGKGGVLFLARAILKLNIPPFEGTSRVVAALSRMKAKVLSILLSLCEAESISYLDEVASSPESLNLAKSVALEVLELLKTALGSDRKHLSSCSDRSYPMGFLQLNAMRLADIFSDDSNFRSYITIHFTKVLTAIFSLPHGDFLSSWCSSNLSLREEDASLEYDSFAAAGWVLDKLSLLDLSNGTNLEFTSLPNSMPQASYEHQRTSLFVKVIANLHCFVPTICEEQERNLFLLKFLECLQMDLSKSLPEFSINPDAPKAKNVCRNLSSLLRHAESLIPNFLNEEDVQLLRVFFDQLQLLITSGELGENQAQESTGGCSSPLVRKEYPKSNKRRGNLKEEMSEDSAFQEVEQIYVKSDHMDHGDNVMRHDRGGNRGLSRRGASGGLRDIDTDVQNVETSGSDTSSSRGKNAAHQMENGEFSKSNKHIKESGFGKNPEDEKVKMVQCEEKQRKKRKRTIMNEKQMMQIETALLDEPDMQRNAASIQSWADKLSLHGSEVTCSQLKNWLNNRKARLARTAKDVRATSDVDNAPPDKHGGPGPVSCDSLVPGEDANVPSNERRDTGSVENSDTAMAEFIDIGPAEFVQCRPGQYVVLVDVQGEEIGKGKVHQVHGTWYGRSLEELETCVVDINELKAERGAIVPYPSEATGTSFDEAETKFGRCCSADSVSLTACDAVKVKLEIAIARSHSNHKTDPHHGFSFSGLEAPFSIGSGSGGFSLFFLGFRRRQASPVPFSDYQASPVVISDSIGSPGFARDHLGFRSHSIGSPGIPGDHLGISDFLGSPGYAGDHLGFPSASWLSPGLAVTLGFSRTTRFTPVVLWFSRSTALGHSLTPPPALTIDFSWIFLSDSVVEACTKLKGSNYLQWSRAVRVFLTGRGKESYLTTTKPSDDTKISKWLQEDAQIMTWLWNSLEPDVFNNVSYLESSKDIWDTLHLMYSSEENITRIHELYQDMFSLQQGDRSVEEYFSLLQGMWDELNVYQPLSTDLQKQQKYREEFRVAKFLSGLKPDLDPIRSQILSGKDIPTVSETYARVRRAAISSSGVKDERSALVGQYDTPQGERGGHSSRRGTHNGRGSRGGRNGGGGRGPKKCTHCGRTNHTVDFCWKLHGKPAWANHATVDGDNSTPISEEQVLISKAEYDSILQRASSSSMVASGNTCLHSSSSPPWVIDSGASDHMTGNSSLLSNISNPCSPFSVTVANGTKTPVQGIGTVSTPNLTFSNVLYLPEFPFNLLSVHKLTIALHCSIAFFPSYCVFQDLKTKRMIGGGIEKDGLYYFRPFHTSIPSALHSSVSPYQWHCRLGHPSSLNLQQLVPSLSDFSSFNCETCELSKHHRATFKLRNDEPCLHPFELVHSDIWGPARTTGLCGARYFVTFIDDHSRLTWVYVLKDRSQLFATFKSFYAEISNQFNAKLLAFRTDNAREYTESSFQEFLTSRGIIHQTSCVRTPQQNGIAERKNGPILAIARALMLQMHVPKLFWADAVLTATYLLNRMPSRVLKGKSPFEILFVDKSPFPVPLKVFGCVSFVHNLNPSRDKLDPRAHKCIFLGYSRTQKGYRCYSPSLQKHFVSADVTFFEDVPYYSPQGGQLQESILSNPVIPTPIPFAPQVPPISQVYVRRRHQGVPLIPPLVESPPLPPSSASTSADPPLPQSTSDLDLPIALRKSKRTCTNHPISNFVSFDHLSPSFKAFSLSVSSLVVPKSYREALSHPGWRKAMEEEMHALDLNHTWDLVHKPAARLVAKGFTQTYGLDYTETFSPVAKLNSIRIIISLAANLDWPLHQLDVKNAFLHGDLNETVYMAQPPGFESKGECVCHLKKSIYGLKQSPRAWFDKFSKAVVSHGMTRSQADHSVFFKKTKIGIVILVVYVDDIVITGSDKEGIQILINHLSSSFLTKYLGKLRYFLGIEVARSKAGISLSQRKYTLDILQDTGYLGSKPVATPMESNLKLMPDEGDFIDEPDTYRRLVGKLIYLTITRPDISYAVSVVSQFMTSPRVPHMNAVIRILKYLKNAPGRGLFYRSSGHLRIEGYTDADWAGSPSDRKSTTGYCTFIGGNLVTWRSKKQSVVARSSAEAEYRAMAHTTCELTWLRTVLQEFGLLTQGPTPLYCDNQAAIHIASNPVFHERTKHIEVDCHFVRSKVESKDIITPFVPSGSQLADIFTKALPKNAIDSICSKLGVIDIYSPA</sequence>
<feature type="signal peptide" evidence="5">
    <location>
        <begin position="1"/>
        <end position="24"/>
    </location>
</feature>
<comment type="subcellular location">
    <subcellularLocation>
        <location evidence="1 3">Nucleus</location>
    </subcellularLocation>
</comment>
<dbReference type="PANTHER" id="PTHR35743">
    <property type="entry name" value="NODULIN HOMEOBOX"/>
    <property type="match status" value="1"/>
</dbReference>
<dbReference type="InterPro" id="IPR013103">
    <property type="entry name" value="RVT_2"/>
</dbReference>
<dbReference type="Pfam" id="PF13976">
    <property type="entry name" value="gag_pre-integrs"/>
    <property type="match status" value="1"/>
</dbReference>
<evidence type="ECO:0000259" key="6">
    <source>
        <dbReference type="PROSITE" id="PS50071"/>
    </source>
</evidence>
<feature type="region of interest" description="Disordered" evidence="4">
    <location>
        <begin position="560"/>
        <end position="617"/>
    </location>
</feature>
<dbReference type="GO" id="GO:0003697">
    <property type="term" value="F:single-stranded DNA binding"/>
    <property type="evidence" value="ECO:0007669"/>
    <property type="project" value="InterPro"/>
</dbReference>
<name>A0A2N9I7Q0_FAGSY</name>
<dbReference type="CDD" id="cd09272">
    <property type="entry name" value="RNase_HI_RT_Ty1"/>
    <property type="match status" value="1"/>
</dbReference>
<dbReference type="Gene3D" id="3.30.420.10">
    <property type="entry name" value="Ribonuclease H-like superfamily/Ribonuclease H"/>
    <property type="match status" value="1"/>
</dbReference>
<dbReference type="GO" id="GO:0009908">
    <property type="term" value="P:flower development"/>
    <property type="evidence" value="ECO:0007669"/>
    <property type="project" value="InterPro"/>
</dbReference>
<evidence type="ECO:0000256" key="3">
    <source>
        <dbReference type="PROSITE-ProRule" id="PRU00108"/>
    </source>
</evidence>
<feature type="compositionally biased region" description="Polar residues" evidence="4">
    <location>
        <begin position="593"/>
        <end position="609"/>
    </location>
</feature>
<feature type="region of interest" description="Disordered" evidence="4">
    <location>
        <begin position="511"/>
        <end position="547"/>
    </location>
</feature>
<dbReference type="SUPFAM" id="SSF53098">
    <property type="entry name" value="Ribonuclease H-like"/>
    <property type="match status" value="1"/>
</dbReference>
<feature type="region of interest" description="Disordered" evidence="4">
    <location>
        <begin position="1242"/>
        <end position="1292"/>
    </location>
</feature>
<evidence type="ECO:0000256" key="5">
    <source>
        <dbReference type="SAM" id="SignalP"/>
    </source>
</evidence>
<keyword evidence="2" id="KW-0645">Protease</keyword>
<evidence type="ECO:0000256" key="2">
    <source>
        <dbReference type="ARBA" id="ARBA00022750"/>
    </source>
</evidence>
<dbReference type="Pfam" id="PF24679">
    <property type="entry name" value="Nodulin_C"/>
    <property type="match status" value="1"/>
</dbReference>
<dbReference type="InterPro" id="IPR043502">
    <property type="entry name" value="DNA/RNA_pol_sf"/>
</dbReference>
<dbReference type="InterPro" id="IPR056560">
    <property type="entry name" value="HTH_NDX"/>
</dbReference>
<dbReference type="InterPro" id="IPR057670">
    <property type="entry name" value="SH3_retrovirus"/>
</dbReference>
<feature type="chain" id="PRO_5014757439" description="Homeobox domain-containing protein" evidence="5">
    <location>
        <begin position="25"/>
        <end position="2380"/>
    </location>
</feature>
<keyword evidence="2" id="KW-0378">Hydrolase</keyword>
<dbReference type="InterPro" id="IPR001584">
    <property type="entry name" value="Integrase_cat-core"/>
</dbReference>
<dbReference type="GO" id="GO:0015074">
    <property type="term" value="P:DNA integration"/>
    <property type="evidence" value="ECO:0007669"/>
    <property type="project" value="InterPro"/>
</dbReference>
<feature type="compositionally biased region" description="Basic and acidic residues" evidence="4">
    <location>
        <begin position="560"/>
        <end position="574"/>
    </location>
</feature>
<keyword evidence="3" id="KW-0371">Homeobox</keyword>
<dbReference type="PROSITE" id="PS50071">
    <property type="entry name" value="HOMEOBOX_2"/>
    <property type="match status" value="1"/>
</dbReference>